<dbReference type="Pfam" id="PF00072">
    <property type="entry name" value="Response_reg"/>
    <property type="match status" value="2"/>
</dbReference>
<dbReference type="EC" id="2.7.7.65" evidence="1"/>
<keyword evidence="3" id="KW-0597">Phosphoprotein</keyword>
<dbReference type="CDD" id="cd17538">
    <property type="entry name" value="REC_D1_PleD-like"/>
    <property type="match status" value="1"/>
</dbReference>
<dbReference type="GO" id="GO:0052621">
    <property type="term" value="F:diguanylate cyclase activity"/>
    <property type="evidence" value="ECO:0007669"/>
    <property type="project" value="UniProtKB-EC"/>
</dbReference>
<feature type="domain" description="GGDEF" evidence="5">
    <location>
        <begin position="322"/>
        <end position="456"/>
    </location>
</feature>
<evidence type="ECO:0000313" key="6">
    <source>
        <dbReference type="EMBL" id="SFV28296.1"/>
    </source>
</evidence>
<dbReference type="SMART" id="SM00448">
    <property type="entry name" value="REC"/>
    <property type="match status" value="2"/>
</dbReference>
<dbReference type="SUPFAM" id="SSF52172">
    <property type="entry name" value="CheY-like"/>
    <property type="match status" value="2"/>
</dbReference>
<evidence type="ECO:0000256" key="1">
    <source>
        <dbReference type="ARBA" id="ARBA00012528"/>
    </source>
</evidence>
<dbReference type="InterPro" id="IPR001789">
    <property type="entry name" value="Sig_transdc_resp-reg_receiver"/>
</dbReference>
<evidence type="ECO:0000259" key="4">
    <source>
        <dbReference type="PROSITE" id="PS50110"/>
    </source>
</evidence>
<protein>
    <recommendedName>
        <fullName evidence="1">diguanylate cyclase</fullName>
        <ecNumber evidence="1">2.7.7.65</ecNumber>
    </recommendedName>
</protein>
<dbReference type="GO" id="GO:1902201">
    <property type="term" value="P:negative regulation of bacterial-type flagellum-dependent cell motility"/>
    <property type="evidence" value="ECO:0007669"/>
    <property type="project" value="TreeGrafter"/>
</dbReference>
<evidence type="ECO:0000256" key="2">
    <source>
        <dbReference type="ARBA" id="ARBA00034247"/>
    </source>
</evidence>
<dbReference type="SMART" id="SM00267">
    <property type="entry name" value="GGDEF"/>
    <property type="match status" value="1"/>
</dbReference>
<dbReference type="InterPro" id="IPR043128">
    <property type="entry name" value="Rev_trsase/Diguanyl_cyclase"/>
</dbReference>
<comment type="catalytic activity">
    <reaction evidence="2">
        <text>2 GTP = 3',3'-c-di-GMP + 2 diphosphate</text>
        <dbReference type="Rhea" id="RHEA:24898"/>
        <dbReference type="ChEBI" id="CHEBI:33019"/>
        <dbReference type="ChEBI" id="CHEBI:37565"/>
        <dbReference type="ChEBI" id="CHEBI:58805"/>
        <dbReference type="EC" id="2.7.7.65"/>
    </reaction>
</comment>
<dbReference type="GO" id="GO:0005886">
    <property type="term" value="C:plasma membrane"/>
    <property type="evidence" value="ECO:0007669"/>
    <property type="project" value="TreeGrafter"/>
</dbReference>
<reference evidence="7" key="1">
    <citation type="submission" date="2016-10" db="EMBL/GenBank/DDBJ databases">
        <authorList>
            <person name="Varghese N."/>
            <person name="Submissions S."/>
        </authorList>
    </citation>
    <scope>NUCLEOTIDE SEQUENCE [LARGE SCALE GENOMIC DNA]</scope>
    <source>
        <strain evidence="7">DSM 1565</strain>
    </source>
</reference>
<dbReference type="Gene3D" id="3.40.50.2300">
    <property type="match status" value="2"/>
</dbReference>
<dbReference type="InterPro" id="IPR029787">
    <property type="entry name" value="Nucleotide_cyclase"/>
</dbReference>
<evidence type="ECO:0000256" key="3">
    <source>
        <dbReference type="PROSITE-ProRule" id="PRU00169"/>
    </source>
</evidence>
<dbReference type="EMBL" id="FPCH01000001">
    <property type="protein sequence ID" value="SFV28296.1"/>
    <property type="molecule type" value="Genomic_DNA"/>
</dbReference>
<sequence length="456" mass="50629">MTARVLVVDDILANVKLLEARLQAEYFEVLTANSGQQALDILARESIDVVLLDVMMPGMDGFEVCRRIKGSHATHHIPVVMVTALDQPSDKVLGLESGADDFLTKPVDDIALVTRVKNLARLKMLNDEMIMRASTGKDMGIPDDGSLARALSARSGRVMLVDDHPRSAARLLEVLSKANDAYAERDAQIALVRLAEGNFDLLIVSLSLQGADGLRLCSQVRSLERTRHLPVIMLVEPGDEARLLRGLDMGVNDYLMRPIDRHELLARVKTQIKRKRHSDFLRHRLAESVEQAITDSLTGLHNRRYMEGHLRTLVSEAIRTGRNLSMLVADIDHFKNVNDTYGHDVGDAVLREFSVRLRRNTRGIDLACRLGGEEFVIIMPDTDLTHAYQVGERLRACVASDEFAIGDGRSIRVTASVGIGTLETPEDTPETMFKRADCALYIAKRRGRNRVVADAA</sequence>
<name>A0A1I7N133_9HYPH</name>
<proteinExistence type="predicted"/>
<dbReference type="PANTHER" id="PTHR45138:SF9">
    <property type="entry name" value="DIGUANYLATE CYCLASE DGCM-RELATED"/>
    <property type="match status" value="1"/>
</dbReference>
<dbReference type="OrthoDB" id="9812260at2"/>
<dbReference type="SUPFAM" id="SSF55073">
    <property type="entry name" value="Nucleotide cyclase"/>
    <property type="match status" value="1"/>
</dbReference>
<dbReference type="InterPro" id="IPR011006">
    <property type="entry name" value="CheY-like_superfamily"/>
</dbReference>
<accession>A0A1I7N133</accession>
<dbReference type="RefSeq" id="WP_092864880.1">
    <property type="nucleotide sequence ID" value="NZ_FPCH01000001.1"/>
</dbReference>
<dbReference type="NCBIfam" id="NF007135">
    <property type="entry name" value="PRK09581.1"/>
    <property type="match status" value="1"/>
</dbReference>
<dbReference type="Pfam" id="PF00990">
    <property type="entry name" value="GGDEF"/>
    <property type="match status" value="1"/>
</dbReference>
<evidence type="ECO:0000313" key="7">
    <source>
        <dbReference type="Proteomes" id="UP000199423"/>
    </source>
</evidence>
<keyword evidence="7" id="KW-1185">Reference proteome</keyword>
<gene>
    <name evidence="6" type="ORF">SAMN04488557_0969</name>
</gene>
<dbReference type="PROSITE" id="PS50887">
    <property type="entry name" value="GGDEF"/>
    <property type="match status" value="1"/>
</dbReference>
<dbReference type="FunFam" id="3.40.50.2300:FF:000574">
    <property type="entry name" value="Response regulator PleD"/>
    <property type="match status" value="1"/>
</dbReference>
<evidence type="ECO:0000259" key="5">
    <source>
        <dbReference type="PROSITE" id="PS50887"/>
    </source>
</evidence>
<dbReference type="InterPro" id="IPR050469">
    <property type="entry name" value="Diguanylate_Cyclase"/>
</dbReference>
<dbReference type="GO" id="GO:0043709">
    <property type="term" value="P:cell adhesion involved in single-species biofilm formation"/>
    <property type="evidence" value="ECO:0007669"/>
    <property type="project" value="TreeGrafter"/>
</dbReference>
<dbReference type="FunFam" id="3.30.70.270:FF:000001">
    <property type="entry name" value="Diguanylate cyclase domain protein"/>
    <property type="match status" value="1"/>
</dbReference>
<dbReference type="PROSITE" id="PS50110">
    <property type="entry name" value="RESPONSE_REGULATORY"/>
    <property type="match status" value="2"/>
</dbReference>
<dbReference type="Gene3D" id="3.30.70.270">
    <property type="match status" value="1"/>
</dbReference>
<dbReference type="CDD" id="cd01949">
    <property type="entry name" value="GGDEF"/>
    <property type="match status" value="1"/>
</dbReference>
<dbReference type="STRING" id="51670.SAMN04488557_0969"/>
<dbReference type="InterPro" id="IPR000160">
    <property type="entry name" value="GGDEF_dom"/>
</dbReference>
<dbReference type="Proteomes" id="UP000199423">
    <property type="component" value="Unassembled WGS sequence"/>
</dbReference>
<dbReference type="AlphaFoldDB" id="A0A1I7N133"/>
<comment type="caution">
    <text evidence="3">Lacks conserved residue(s) required for the propagation of feature annotation.</text>
</comment>
<feature type="domain" description="Response regulatory" evidence="4">
    <location>
        <begin position="157"/>
        <end position="272"/>
    </location>
</feature>
<dbReference type="NCBIfam" id="TIGR00254">
    <property type="entry name" value="GGDEF"/>
    <property type="match status" value="1"/>
</dbReference>
<dbReference type="PANTHER" id="PTHR45138">
    <property type="entry name" value="REGULATORY COMPONENTS OF SENSORY TRANSDUCTION SYSTEM"/>
    <property type="match status" value="1"/>
</dbReference>
<feature type="domain" description="Response regulatory" evidence="4">
    <location>
        <begin position="4"/>
        <end position="120"/>
    </location>
</feature>
<feature type="modified residue" description="4-aspartylphosphate" evidence="3">
    <location>
        <position position="53"/>
    </location>
</feature>
<organism evidence="6 7">
    <name type="scientific">Hyphomicrobium facile</name>
    <dbReference type="NCBI Taxonomy" id="51670"/>
    <lineage>
        <taxon>Bacteria</taxon>
        <taxon>Pseudomonadati</taxon>
        <taxon>Pseudomonadota</taxon>
        <taxon>Alphaproteobacteria</taxon>
        <taxon>Hyphomicrobiales</taxon>
        <taxon>Hyphomicrobiaceae</taxon>
        <taxon>Hyphomicrobium</taxon>
    </lineage>
</organism>
<dbReference type="GO" id="GO:0000160">
    <property type="term" value="P:phosphorelay signal transduction system"/>
    <property type="evidence" value="ECO:0007669"/>
    <property type="project" value="InterPro"/>
</dbReference>